<proteinExistence type="predicted"/>
<dbReference type="Proteomes" id="UP000287651">
    <property type="component" value="Unassembled WGS sequence"/>
</dbReference>
<dbReference type="AlphaFoldDB" id="A0A426ZRM5"/>
<sequence>MQSPAASTISAAPSSITSAPSYHLPLLPANLRLQLSPLTPLVANTIDLNLKIVATISNQPIRLIGDPYIDNLVAAKSYYIYITNSRP</sequence>
<comment type="caution">
    <text evidence="1">The sequence shown here is derived from an EMBL/GenBank/DDBJ whole genome shotgun (WGS) entry which is preliminary data.</text>
</comment>
<evidence type="ECO:0000313" key="1">
    <source>
        <dbReference type="EMBL" id="RRT66554.1"/>
    </source>
</evidence>
<evidence type="ECO:0000313" key="2">
    <source>
        <dbReference type="Proteomes" id="UP000287651"/>
    </source>
</evidence>
<dbReference type="EMBL" id="AMZH03005380">
    <property type="protein sequence ID" value="RRT66554.1"/>
    <property type="molecule type" value="Genomic_DNA"/>
</dbReference>
<accession>A0A426ZRM5</accession>
<gene>
    <name evidence="1" type="ORF">B296_00014585</name>
</gene>
<organism evidence="1 2">
    <name type="scientific">Ensete ventricosum</name>
    <name type="common">Abyssinian banana</name>
    <name type="synonym">Musa ensete</name>
    <dbReference type="NCBI Taxonomy" id="4639"/>
    <lineage>
        <taxon>Eukaryota</taxon>
        <taxon>Viridiplantae</taxon>
        <taxon>Streptophyta</taxon>
        <taxon>Embryophyta</taxon>
        <taxon>Tracheophyta</taxon>
        <taxon>Spermatophyta</taxon>
        <taxon>Magnoliopsida</taxon>
        <taxon>Liliopsida</taxon>
        <taxon>Zingiberales</taxon>
        <taxon>Musaceae</taxon>
        <taxon>Ensete</taxon>
    </lineage>
</organism>
<name>A0A426ZRM5_ENSVE</name>
<reference evidence="1 2" key="1">
    <citation type="journal article" date="2014" name="Agronomy (Basel)">
        <title>A Draft Genome Sequence for Ensete ventricosum, the Drought-Tolerant Tree Against Hunger.</title>
        <authorList>
            <person name="Harrison J."/>
            <person name="Moore K.A."/>
            <person name="Paszkiewicz K."/>
            <person name="Jones T."/>
            <person name="Grant M."/>
            <person name="Ambacheew D."/>
            <person name="Muzemil S."/>
            <person name="Studholme D.J."/>
        </authorList>
    </citation>
    <scope>NUCLEOTIDE SEQUENCE [LARGE SCALE GENOMIC DNA]</scope>
</reference>
<protein>
    <submittedName>
        <fullName evidence="1">Uncharacterized protein</fullName>
    </submittedName>
</protein>